<dbReference type="EMBL" id="BLIN01000005">
    <property type="protein sequence ID" value="GFE07231.1"/>
    <property type="molecule type" value="Genomic_DNA"/>
</dbReference>
<evidence type="ECO:0000313" key="2">
    <source>
        <dbReference type="Proteomes" id="UP000435837"/>
    </source>
</evidence>
<reference evidence="1 2" key="1">
    <citation type="submission" date="2019-12" db="EMBL/GenBank/DDBJ databases">
        <title>Whole genome shotgun sequence of Streptomyces caniferus NBRC 15389.</title>
        <authorList>
            <person name="Ichikawa N."/>
            <person name="Kimura A."/>
            <person name="Kitahashi Y."/>
            <person name="Komaki H."/>
            <person name="Tamura T."/>
        </authorList>
    </citation>
    <scope>NUCLEOTIDE SEQUENCE [LARGE SCALE GENOMIC DNA]</scope>
    <source>
        <strain evidence="1 2">NBRC 15389</strain>
    </source>
</reference>
<name>A0A640S9X7_9ACTN</name>
<dbReference type="AlphaFoldDB" id="A0A640S9X7"/>
<organism evidence="1 2">
    <name type="scientific">Streptomyces caniferus</name>
    <dbReference type="NCBI Taxonomy" id="285557"/>
    <lineage>
        <taxon>Bacteria</taxon>
        <taxon>Bacillati</taxon>
        <taxon>Actinomycetota</taxon>
        <taxon>Actinomycetes</taxon>
        <taxon>Kitasatosporales</taxon>
        <taxon>Streptomycetaceae</taxon>
        <taxon>Streptomyces</taxon>
    </lineage>
</organism>
<gene>
    <name evidence="1" type="ORF">Scani_34990</name>
</gene>
<accession>A0A640S9X7</accession>
<comment type="caution">
    <text evidence="1">The sequence shown here is derived from an EMBL/GenBank/DDBJ whole genome shotgun (WGS) entry which is preliminary data.</text>
</comment>
<sequence length="69" mass="7849">MQRRPVVADCPPPILLIDGPAEQRLVELGESRRIRAVQHYTLKTSDHARILGVRQRDLPLGIQDRPDKS</sequence>
<protein>
    <submittedName>
        <fullName evidence="1">Uncharacterized protein</fullName>
    </submittedName>
</protein>
<evidence type="ECO:0000313" key="1">
    <source>
        <dbReference type="EMBL" id="GFE07231.1"/>
    </source>
</evidence>
<dbReference type="Proteomes" id="UP000435837">
    <property type="component" value="Unassembled WGS sequence"/>
</dbReference>
<proteinExistence type="predicted"/>